<feature type="domain" description="Piwi" evidence="3">
    <location>
        <begin position="524"/>
        <end position="793"/>
    </location>
</feature>
<dbReference type="CDD" id="cd04658">
    <property type="entry name" value="Piwi_piwi-like_Euk"/>
    <property type="match status" value="1"/>
</dbReference>
<gene>
    <name evidence="4" type="primary">TWI7</name>
</gene>
<dbReference type="SMART" id="SM00949">
    <property type="entry name" value="PAZ"/>
    <property type="match status" value="1"/>
</dbReference>
<dbReference type="CDD" id="cd02845">
    <property type="entry name" value="PAZ_piwi_like"/>
    <property type="match status" value="1"/>
</dbReference>
<dbReference type="SUPFAM" id="SSF101690">
    <property type="entry name" value="PAZ domain"/>
    <property type="match status" value="1"/>
</dbReference>
<dbReference type="Pfam" id="PF02171">
    <property type="entry name" value="Piwi"/>
    <property type="match status" value="1"/>
</dbReference>
<dbReference type="PROSITE" id="PS50821">
    <property type="entry name" value="PAZ"/>
    <property type="match status" value="1"/>
</dbReference>
<dbReference type="InterPro" id="IPR012337">
    <property type="entry name" value="RNaseH-like_sf"/>
</dbReference>
<dbReference type="SUPFAM" id="SSF53098">
    <property type="entry name" value="Ribonuclease H-like"/>
    <property type="match status" value="1"/>
</dbReference>
<proteinExistence type="inferred from homology"/>
<evidence type="ECO:0000313" key="4">
    <source>
        <dbReference type="EMBL" id="ABP68416.1"/>
    </source>
</evidence>
<dbReference type="OMA" id="IVHYHVD"/>
<evidence type="ECO:0000259" key="2">
    <source>
        <dbReference type="PROSITE" id="PS50821"/>
    </source>
</evidence>
<organism evidence="4">
    <name type="scientific">Tetrahymena thermophila</name>
    <dbReference type="NCBI Taxonomy" id="5911"/>
    <lineage>
        <taxon>Eukaryota</taxon>
        <taxon>Sar</taxon>
        <taxon>Alveolata</taxon>
        <taxon>Ciliophora</taxon>
        <taxon>Intramacronucleata</taxon>
        <taxon>Oligohymenophorea</taxon>
        <taxon>Hymenostomatida</taxon>
        <taxon>Tetrahymenina</taxon>
        <taxon>Tetrahymenidae</taxon>
        <taxon>Tetrahymena</taxon>
    </lineage>
</organism>
<sequence>MITQLPKRPNKSSSSTIAKISNNIRLLTNMFSMSIHDPENSDSEDNQVNDRNLMCYQYDVKFDPSIAEDNSNLRQKIFKQARLSIQKIIGRFSFSGKSLYSLKRLDQNALDSVSLESVRVDDQTYSLSLTFTKLFEVNEESAQNKDKTTPNYKKGNKVTQVLNVILKNIIDQEGFKQIGRNSQFFDLQSRADVVIKNQNNTSTLEVYKGITFKVSPTQQGLYLNSDYLCRILRKETAQQYLTARHDIEGQSVLTKYNNYRTYIIDRVDYSKNPRSTFLYRKTNLQISYAEYYFQNYQIEIRDMQQPLLVSKIKYREADTNILKIQEIFLIPELCYMTGLTDEQRKNKNAMKEIATHTKLTPEQKYSKSVQYCQLFGRKTIKSGIRISHTDNKIDAIQLKAPKITFGGKSFIPEHGGNFETRAPTQDQVQFKDWAIIHHKNDEKEVYKFIDLLKNASQAYQINVNDKPQFFAPEDFNPKNWIRLLDKDFRKNGVPQFIVTFSNAEKNPSLYREMKKFFSSEGGVGIESQHVTPRALQKNGKSVASKIALQIASKLGKRIWSVETPVGINQNTMIVGIETSMKKIRNQQVIGVVASINKDFNKFYSQVDFRNGNDIKLPTLSKIISSAIEAYSKNTKTVPEEIIIYRQGLGEGQIQYSHQLEIQAIQNGFINFKQGYSPRFAFFQVNRKISEKFYQQLYNERVQISNPPSGTIVASELTQNNFEFFMAAQNCNSGVCTPTKYTCLFNNTNLKEDQFWQLTYFQTFNYYNWQGPIRVPAVMKYAEKLAKFTSETLEGVANNELINSLYYI</sequence>
<reference evidence="4" key="1">
    <citation type="journal article" date="2009" name="Genes Dev.">
        <title>Sequence, biogenesis, and function of diverse small RNA classes bound to the Piwi family proteins of Tetrahymena thermophila.</title>
        <authorList>
            <person name="Couvillion M.T."/>
            <person name="Lee S.R."/>
            <person name="Hogstad B."/>
            <person name="Malone C.D."/>
            <person name="Tonkin L.A."/>
            <person name="Sachidanandam R."/>
            <person name="Hannon G.J."/>
            <person name="Collins K."/>
        </authorList>
    </citation>
    <scope>NUCLEOTIDE SEQUENCE</scope>
</reference>
<dbReference type="PANTHER" id="PTHR22891">
    <property type="entry name" value="EUKARYOTIC TRANSLATION INITIATION FACTOR 2C"/>
    <property type="match status" value="1"/>
</dbReference>
<dbReference type="PROSITE" id="PS50822">
    <property type="entry name" value="PIWI"/>
    <property type="match status" value="1"/>
</dbReference>
<dbReference type="Gene3D" id="3.40.50.2300">
    <property type="match status" value="1"/>
</dbReference>
<name>A4ZYY5_TETTH</name>
<dbReference type="InterPro" id="IPR003100">
    <property type="entry name" value="PAZ_dom"/>
</dbReference>
<evidence type="ECO:0000256" key="1">
    <source>
        <dbReference type="RuleBase" id="RU361178"/>
    </source>
</evidence>
<feature type="domain" description="PAZ" evidence="2">
    <location>
        <begin position="223"/>
        <end position="338"/>
    </location>
</feature>
<protein>
    <submittedName>
        <fullName evidence="4">Twi7p</fullName>
    </submittedName>
</protein>
<dbReference type="Gene3D" id="2.170.260.10">
    <property type="entry name" value="paz domain"/>
    <property type="match status" value="1"/>
</dbReference>
<dbReference type="EMBL" id="EF507506">
    <property type="protein sequence ID" value="ABP68416.1"/>
    <property type="molecule type" value="Genomic_DNA"/>
</dbReference>
<dbReference type="InterPro" id="IPR036397">
    <property type="entry name" value="RNaseH_sf"/>
</dbReference>
<dbReference type="InterPro" id="IPR036085">
    <property type="entry name" value="PAZ_dom_sf"/>
</dbReference>
<dbReference type="Pfam" id="PF02170">
    <property type="entry name" value="PAZ"/>
    <property type="match status" value="1"/>
</dbReference>
<dbReference type="Gene3D" id="3.30.420.10">
    <property type="entry name" value="Ribonuclease H-like superfamily/Ribonuclease H"/>
    <property type="match status" value="1"/>
</dbReference>
<dbReference type="AlphaFoldDB" id="A4ZYY5"/>
<comment type="similarity">
    <text evidence="1">Belongs to the argonaute family.</text>
</comment>
<dbReference type="SMART" id="SM00950">
    <property type="entry name" value="Piwi"/>
    <property type="match status" value="1"/>
</dbReference>
<accession>A4ZYY5</accession>
<dbReference type="GO" id="GO:0003723">
    <property type="term" value="F:RNA binding"/>
    <property type="evidence" value="ECO:0007669"/>
    <property type="project" value="InterPro"/>
</dbReference>
<dbReference type="Pfam" id="PF23278">
    <property type="entry name" value="Piwi_N"/>
    <property type="match status" value="1"/>
</dbReference>
<evidence type="ECO:0000259" key="3">
    <source>
        <dbReference type="PROSITE" id="PS50822"/>
    </source>
</evidence>
<dbReference type="InterPro" id="IPR003165">
    <property type="entry name" value="Piwi"/>
</dbReference>